<name>A0A3S0IMP1_9FLAO</name>
<keyword evidence="4" id="KW-0472">Membrane</keyword>
<dbReference type="SMART" id="SM00342">
    <property type="entry name" value="HTH_ARAC"/>
    <property type="match status" value="1"/>
</dbReference>
<dbReference type="InterPro" id="IPR013783">
    <property type="entry name" value="Ig-like_fold"/>
</dbReference>
<dbReference type="InterPro" id="IPR009057">
    <property type="entry name" value="Homeodomain-like_sf"/>
</dbReference>
<dbReference type="Gene3D" id="2.60.40.10">
    <property type="entry name" value="Immunoglobulins"/>
    <property type="match status" value="1"/>
</dbReference>
<feature type="domain" description="HTH araC/xylS-type" evidence="5">
    <location>
        <begin position="869"/>
        <end position="960"/>
    </location>
</feature>
<evidence type="ECO:0000259" key="5">
    <source>
        <dbReference type="PROSITE" id="PS01124"/>
    </source>
</evidence>
<keyword evidence="4" id="KW-1133">Transmembrane helix</keyword>
<keyword evidence="7" id="KW-1185">Reference proteome</keyword>
<sequence>MKMRKYYAVLIIIFLINLSVGWSQEYEFQHITTVNGLSHNEVRKIVKDNQGFLWFGTQNGLNRFDGYRFKVFKNVPNDSSSIIGDKIYSLAVSKDKLWVGTITGLSVINTVTLEVIPTPNIFNFIGKNGVLQLFCDGSNVVWASTEGENFIIDAASLEVERVLKDYKIAAVAKGFDNNYWIGTNKGLLQYDYKTKTIIKNYELGAFNAYGLDEIYTNSYGEVWITKSHGIYRYQSERDRFIEVFNGSKTFNAISENDEGDIFFGTYGDGLLKYSRATGLYEPLLANPENHLSISSNDVYDVFVDDENIIWVGTQEGLDYYDYTRHRFNSLVHLPENNNSLRSSFVQTIFQDTDGLFWIGTREGIDQVVFDEGYTNPKISHKNMNNTLFEPLNNSYVSSIFRDSKDRMWISTMGDGLFLIHEGQNLMRRFTHNSEDPNSIASSSVRAIIEDHLGRMWFGTGGGLSLLSEDGKGEYAFENLGFSTLNTTSMPYNDIYSVFEDSKQRIWIGTNKGGLSLLVEKGGGKSFLRFNHLPSDPKSISDDEVFVIYEDVDNRVWFGTSGAGLNLLKEDGRSDINNGYYFQSYTENDGLSDNEINAILEDHEGDLWIATNTGFSEFNIDTETFTNYSTYDGVLKGKFRKNAKWKTKDGTLFFGGAAGINYFNPNNFKINNNVPNPVFLDLLIDGKVVEVGQSLDNTVVISQPLSSGSMVKLPANDNRFEIKFTALSFASSMRNTYAFKLEGIDRDWQYTGGIDPSANYSKLKAGSYRFYLKASNNDGVWNNEPIFMDISVSPNLMDWKIVKIGIGVLLLLTLVLGILAFRKYKGRSLVRDPNLKSKKPIRVIDPELNKENLEKVKELYLLMETEKVYLDSELGLTQLAEKIDVSTNHLSMLLNDYIGKNFYDYVNYFRVEEVKRRLKDPYYQRQTLSSIGGDCGFNSKSAYNRIFKKFTGKTPSQYQKEI</sequence>
<reference evidence="6 7" key="1">
    <citation type="submission" date="2018-11" db="EMBL/GenBank/DDBJ databases">
        <title>Arenibacter aquaticus sp.nov., a marine bacterium isolated from surface seawater in the South China Sea.</title>
        <authorList>
            <person name="Guo J."/>
            <person name="Sun J."/>
        </authorList>
    </citation>
    <scope>NUCLEOTIDE SEQUENCE [LARGE SCALE GENOMIC DNA]</scope>
    <source>
        <strain evidence="6 7">GUO666</strain>
    </source>
</reference>
<evidence type="ECO:0000256" key="1">
    <source>
        <dbReference type="ARBA" id="ARBA00022553"/>
    </source>
</evidence>
<proteinExistence type="predicted"/>
<dbReference type="InterPro" id="IPR011110">
    <property type="entry name" value="Reg_prop"/>
</dbReference>
<dbReference type="GO" id="GO:0000155">
    <property type="term" value="F:phosphorelay sensor kinase activity"/>
    <property type="evidence" value="ECO:0007669"/>
    <property type="project" value="TreeGrafter"/>
</dbReference>
<evidence type="ECO:0000256" key="2">
    <source>
        <dbReference type="ARBA" id="ARBA00023015"/>
    </source>
</evidence>
<dbReference type="GO" id="GO:0043565">
    <property type="term" value="F:sequence-specific DNA binding"/>
    <property type="evidence" value="ECO:0007669"/>
    <property type="project" value="InterPro"/>
</dbReference>
<dbReference type="AlphaFoldDB" id="A0A3S0IMP1"/>
<organism evidence="6 7">
    <name type="scientific">Arenibacter aquaticus</name>
    <dbReference type="NCBI Taxonomy" id="2489054"/>
    <lineage>
        <taxon>Bacteria</taxon>
        <taxon>Pseudomonadati</taxon>
        <taxon>Bacteroidota</taxon>
        <taxon>Flavobacteriia</taxon>
        <taxon>Flavobacteriales</taxon>
        <taxon>Flavobacteriaceae</taxon>
        <taxon>Arenibacter</taxon>
    </lineage>
</organism>
<accession>A0A3S0IMP1</accession>
<dbReference type="SUPFAM" id="SSF46689">
    <property type="entry name" value="Homeodomain-like"/>
    <property type="match status" value="1"/>
</dbReference>
<keyword evidence="4" id="KW-0812">Transmembrane</keyword>
<dbReference type="PANTHER" id="PTHR43547:SF2">
    <property type="entry name" value="HYBRID SIGNAL TRANSDUCTION HISTIDINE KINASE C"/>
    <property type="match status" value="1"/>
</dbReference>
<dbReference type="InterPro" id="IPR018060">
    <property type="entry name" value="HTH_AraC"/>
</dbReference>
<evidence type="ECO:0000313" key="6">
    <source>
        <dbReference type="EMBL" id="RTE53569.1"/>
    </source>
</evidence>
<keyword evidence="2" id="KW-0805">Transcription regulation</keyword>
<protein>
    <submittedName>
        <fullName evidence="6">Helix-turn-helix domain-containing protein</fullName>
    </submittedName>
</protein>
<comment type="caution">
    <text evidence="6">The sequence shown here is derived from an EMBL/GenBank/DDBJ whole genome shotgun (WGS) entry which is preliminary data.</text>
</comment>
<evidence type="ECO:0000256" key="4">
    <source>
        <dbReference type="SAM" id="Phobius"/>
    </source>
</evidence>
<dbReference type="EMBL" id="RQPJ01000005">
    <property type="protein sequence ID" value="RTE53569.1"/>
    <property type="molecule type" value="Genomic_DNA"/>
</dbReference>
<gene>
    <name evidence="6" type="ORF">EHW67_11215</name>
</gene>
<dbReference type="Gene3D" id="2.130.10.10">
    <property type="entry name" value="YVTN repeat-like/Quinoprotein amine dehydrogenase"/>
    <property type="match status" value="3"/>
</dbReference>
<dbReference type="Gene3D" id="1.10.10.60">
    <property type="entry name" value="Homeodomain-like"/>
    <property type="match status" value="2"/>
</dbReference>
<feature type="transmembrane region" description="Helical" evidence="4">
    <location>
        <begin position="800"/>
        <end position="820"/>
    </location>
</feature>
<dbReference type="PROSITE" id="PS01124">
    <property type="entry name" value="HTH_ARAC_FAMILY_2"/>
    <property type="match status" value="1"/>
</dbReference>
<dbReference type="Pfam" id="PF07495">
    <property type="entry name" value="Y_Y_Y"/>
    <property type="match status" value="1"/>
</dbReference>
<dbReference type="Pfam" id="PF12833">
    <property type="entry name" value="HTH_18"/>
    <property type="match status" value="1"/>
</dbReference>
<dbReference type="Proteomes" id="UP000267585">
    <property type="component" value="Unassembled WGS sequence"/>
</dbReference>
<keyword evidence="3" id="KW-0804">Transcription</keyword>
<evidence type="ECO:0000256" key="3">
    <source>
        <dbReference type="ARBA" id="ARBA00023163"/>
    </source>
</evidence>
<keyword evidence="1" id="KW-0597">Phosphoprotein</keyword>
<dbReference type="InterPro" id="IPR015943">
    <property type="entry name" value="WD40/YVTN_repeat-like_dom_sf"/>
</dbReference>
<dbReference type="InterPro" id="IPR011123">
    <property type="entry name" value="Y_Y_Y"/>
</dbReference>
<evidence type="ECO:0000313" key="7">
    <source>
        <dbReference type="Proteomes" id="UP000267585"/>
    </source>
</evidence>
<dbReference type="SUPFAM" id="SSF63829">
    <property type="entry name" value="Calcium-dependent phosphotriesterase"/>
    <property type="match status" value="3"/>
</dbReference>
<dbReference type="PANTHER" id="PTHR43547">
    <property type="entry name" value="TWO-COMPONENT HISTIDINE KINASE"/>
    <property type="match status" value="1"/>
</dbReference>
<dbReference type="GO" id="GO:0003700">
    <property type="term" value="F:DNA-binding transcription factor activity"/>
    <property type="evidence" value="ECO:0007669"/>
    <property type="project" value="InterPro"/>
</dbReference>
<dbReference type="Pfam" id="PF07494">
    <property type="entry name" value="Reg_prop"/>
    <property type="match status" value="8"/>
</dbReference>